<name>G6XIX6_9PROT</name>
<evidence type="ECO:0000313" key="2">
    <source>
        <dbReference type="Proteomes" id="UP000004949"/>
    </source>
</evidence>
<reference evidence="1 2" key="1">
    <citation type="submission" date="2011-10" db="EMBL/GenBank/DDBJ databases">
        <title>Genome sequence of Gluconobacter morbifer G707, isolated from Drosophila gut.</title>
        <authorList>
            <person name="Lee W.-J."/>
            <person name="Kim E.-K."/>
        </authorList>
    </citation>
    <scope>NUCLEOTIDE SEQUENCE [LARGE SCALE GENOMIC DNA]</scope>
    <source>
        <strain evidence="1 2">G707</strain>
    </source>
</reference>
<dbReference type="Proteomes" id="UP000004949">
    <property type="component" value="Unassembled WGS sequence"/>
</dbReference>
<evidence type="ECO:0000313" key="1">
    <source>
        <dbReference type="EMBL" id="EHH68406.1"/>
    </source>
</evidence>
<proteinExistence type="predicted"/>
<dbReference type="PATRIC" id="fig|1088869.3.peg.1177"/>
<gene>
    <name evidence="1" type="ORF">GMO_11760</name>
</gene>
<protein>
    <submittedName>
        <fullName evidence="1">Uncharacterized protein</fullName>
    </submittedName>
</protein>
<dbReference type="EMBL" id="AGQV01000002">
    <property type="protein sequence ID" value="EHH68406.1"/>
    <property type="molecule type" value="Genomic_DNA"/>
</dbReference>
<sequence length="159" mass="17710">MIGPMEPGRSMSMMASPKNALHEAAEEENLPCAPVFQGAGRFCRLDLFQRRYRERSAIERPGRNGRNRLGQTVEGKKAGQLLRQAIGSFTPRLGDTMIAQACVLRRQVLARGHPVSNIPRLVMDRRGDRTPEEAVKPFLGTGIHESHWLLFHATPAVSD</sequence>
<comment type="caution">
    <text evidence="1">The sequence shown here is derived from an EMBL/GenBank/DDBJ whole genome shotgun (WGS) entry which is preliminary data.</text>
</comment>
<keyword evidence="2" id="KW-1185">Reference proteome</keyword>
<accession>G6XIX6</accession>
<organism evidence="1 2">
    <name type="scientific">Gluconobacter morbifer G707</name>
    <dbReference type="NCBI Taxonomy" id="1088869"/>
    <lineage>
        <taxon>Bacteria</taxon>
        <taxon>Pseudomonadati</taxon>
        <taxon>Pseudomonadota</taxon>
        <taxon>Alphaproteobacteria</taxon>
        <taxon>Acetobacterales</taxon>
        <taxon>Acetobacteraceae</taxon>
        <taxon>Gluconobacter</taxon>
    </lineage>
</organism>
<dbReference type="AlphaFoldDB" id="G6XIX6"/>